<sequence length="69" mass="7892">MTQTIRVDDYTHELVQKIIKKGLASNSADAVNKALAKYLGVPYKSREERKMEQDLARIQELAKKATKEE</sequence>
<protein>
    <submittedName>
        <fullName evidence="1">Uncharacterized protein</fullName>
    </submittedName>
</protein>
<evidence type="ECO:0000313" key="1">
    <source>
        <dbReference type="EMBL" id="QJB04064.1"/>
    </source>
</evidence>
<name>A0A6M3M9L9_9ZZZZ</name>
<proteinExistence type="predicted"/>
<dbReference type="AlphaFoldDB" id="A0A6M3M9L9"/>
<dbReference type="EMBL" id="MT143870">
    <property type="protein sequence ID" value="QJB04064.1"/>
    <property type="molecule type" value="Genomic_DNA"/>
</dbReference>
<reference evidence="1" key="1">
    <citation type="submission" date="2020-03" db="EMBL/GenBank/DDBJ databases">
        <title>The deep terrestrial virosphere.</title>
        <authorList>
            <person name="Holmfeldt K."/>
            <person name="Nilsson E."/>
            <person name="Simone D."/>
            <person name="Lopez-Fernandez M."/>
            <person name="Wu X."/>
            <person name="de Brujin I."/>
            <person name="Lundin D."/>
            <person name="Andersson A."/>
            <person name="Bertilsson S."/>
            <person name="Dopson M."/>
        </authorList>
    </citation>
    <scope>NUCLEOTIDE SEQUENCE</scope>
    <source>
        <strain evidence="1">MM171B00501</strain>
    </source>
</reference>
<gene>
    <name evidence="1" type="ORF">MM171B00501_0025</name>
</gene>
<accession>A0A6M3M9L9</accession>
<organism evidence="1">
    <name type="scientific">viral metagenome</name>
    <dbReference type="NCBI Taxonomy" id="1070528"/>
    <lineage>
        <taxon>unclassified sequences</taxon>
        <taxon>metagenomes</taxon>
        <taxon>organismal metagenomes</taxon>
    </lineage>
</organism>